<gene>
    <name evidence="2" type="ORF">M407DRAFT_22104</name>
</gene>
<dbReference type="AlphaFoldDB" id="A0A0C3QLV1"/>
<dbReference type="CDD" id="cd09917">
    <property type="entry name" value="F-box_SF"/>
    <property type="match status" value="1"/>
</dbReference>
<dbReference type="PROSITE" id="PS50181">
    <property type="entry name" value="FBOX"/>
    <property type="match status" value="1"/>
</dbReference>
<reference evidence="3" key="2">
    <citation type="submission" date="2015-01" db="EMBL/GenBank/DDBJ databases">
        <title>Evolutionary Origins and Diversification of the Mycorrhizal Mutualists.</title>
        <authorList>
            <consortium name="DOE Joint Genome Institute"/>
            <consortium name="Mycorrhizal Genomics Consortium"/>
            <person name="Kohler A."/>
            <person name="Kuo A."/>
            <person name="Nagy L.G."/>
            <person name="Floudas D."/>
            <person name="Copeland A."/>
            <person name="Barry K.W."/>
            <person name="Cichocki N."/>
            <person name="Veneault-Fourrey C."/>
            <person name="LaButti K."/>
            <person name="Lindquist E.A."/>
            <person name="Lipzen A."/>
            <person name="Lundell T."/>
            <person name="Morin E."/>
            <person name="Murat C."/>
            <person name="Riley R."/>
            <person name="Ohm R."/>
            <person name="Sun H."/>
            <person name="Tunlid A."/>
            <person name="Henrissat B."/>
            <person name="Grigoriev I.V."/>
            <person name="Hibbett D.S."/>
            <person name="Martin F."/>
        </authorList>
    </citation>
    <scope>NUCLEOTIDE SEQUENCE [LARGE SCALE GENOMIC DNA]</scope>
    <source>
        <strain evidence="3">MUT 4182</strain>
    </source>
</reference>
<accession>A0A0C3QLV1</accession>
<evidence type="ECO:0000259" key="1">
    <source>
        <dbReference type="PROSITE" id="PS50181"/>
    </source>
</evidence>
<organism evidence="2 3">
    <name type="scientific">Tulasnella calospora MUT 4182</name>
    <dbReference type="NCBI Taxonomy" id="1051891"/>
    <lineage>
        <taxon>Eukaryota</taxon>
        <taxon>Fungi</taxon>
        <taxon>Dikarya</taxon>
        <taxon>Basidiomycota</taxon>
        <taxon>Agaricomycotina</taxon>
        <taxon>Agaricomycetes</taxon>
        <taxon>Cantharellales</taxon>
        <taxon>Tulasnellaceae</taxon>
        <taxon>Tulasnella</taxon>
    </lineage>
</organism>
<dbReference type="InterPro" id="IPR036047">
    <property type="entry name" value="F-box-like_dom_sf"/>
</dbReference>
<evidence type="ECO:0000313" key="2">
    <source>
        <dbReference type="EMBL" id="KIO28671.1"/>
    </source>
</evidence>
<reference evidence="2 3" key="1">
    <citation type="submission" date="2014-04" db="EMBL/GenBank/DDBJ databases">
        <authorList>
            <consortium name="DOE Joint Genome Institute"/>
            <person name="Kuo A."/>
            <person name="Girlanda M."/>
            <person name="Perotto S."/>
            <person name="Kohler A."/>
            <person name="Nagy L.G."/>
            <person name="Floudas D."/>
            <person name="Copeland A."/>
            <person name="Barry K.W."/>
            <person name="Cichocki N."/>
            <person name="Veneault-Fourrey C."/>
            <person name="LaButti K."/>
            <person name="Lindquist E.A."/>
            <person name="Lipzen A."/>
            <person name="Lundell T."/>
            <person name="Morin E."/>
            <person name="Murat C."/>
            <person name="Sun H."/>
            <person name="Tunlid A."/>
            <person name="Henrissat B."/>
            <person name="Grigoriev I.V."/>
            <person name="Hibbett D.S."/>
            <person name="Martin F."/>
            <person name="Nordberg H.P."/>
            <person name="Cantor M.N."/>
            <person name="Hua S.X."/>
        </authorList>
    </citation>
    <scope>NUCLEOTIDE SEQUENCE [LARGE SCALE GENOMIC DNA]</scope>
    <source>
        <strain evidence="2 3">MUT 4182</strain>
    </source>
</reference>
<sequence>MSLPADLMMRVCRFLYPRDLLALARTSKELRAKFMKETSKPFWNATRYLTGMPDWRTVAFPQAAAMVYESECQGWSCSEESSVMAFHVCRRYCLKCAQENLLDLKEVLREFPSVPEDLVKRLPWTARRTPVPSTEKKRFYLKSDVQKFCQRWDALKPLDGKGMDDLGQELSAFRRHRGTSTKEVQNWYKQDSRERQKRLNQRWTIIADVMKSRWGWKPIEYDRLGLRLRQIVDHLLDVPTLSEHAWAYVRGDLEWVIREEARLHSRDHDTRRFSLSVPPEKGKA</sequence>
<evidence type="ECO:0000313" key="3">
    <source>
        <dbReference type="Proteomes" id="UP000054248"/>
    </source>
</evidence>
<protein>
    <recommendedName>
        <fullName evidence="1">F-box domain-containing protein</fullName>
    </recommendedName>
</protein>
<dbReference type="OrthoDB" id="2322499at2759"/>
<proteinExistence type="predicted"/>
<feature type="domain" description="F-box" evidence="1">
    <location>
        <begin position="1"/>
        <end position="46"/>
    </location>
</feature>
<dbReference type="SUPFAM" id="SSF81383">
    <property type="entry name" value="F-box domain"/>
    <property type="match status" value="1"/>
</dbReference>
<dbReference type="Proteomes" id="UP000054248">
    <property type="component" value="Unassembled WGS sequence"/>
</dbReference>
<dbReference type="EMBL" id="KN822991">
    <property type="protein sequence ID" value="KIO28671.1"/>
    <property type="molecule type" value="Genomic_DNA"/>
</dbReference>
<dbReference type="InterPro" id="IPR001810">
    <property type="entry name" value="F-box_dom"/>
</dbReference>
<name>A0A0C3QLV1_9AGAM</name>
<dbReference type="HOGENOM" id="CLU_1152466_0_0_1"/>
<keyword evidence="3" id="KW-1185">Reference proteome</keyword>